<evidence type="ECO:0000256" key="2">
    <source>
        <dbReference type="SAM" id="Phobius"/>
    </source>
</evidence>
<organism evidence="3 4">
    <name type="scientific">Gymnopus androsaceus JB14</name>
    <dbReference type="NCBI Taxonomy" id="1447944"/>
    <lineage>
        <taxon>Eukaryota</taxon>
        <taxon>Fungi</taxon>
        <taxon>Dikarya</taxon>
        <taxon>Basidiomycota</taxon>
        <taxon>Agaricomycotina</taxon>
        <taxon>Agaricomycetes</taxon>
        <taxon>Agaricomycetidae</taxon>
        <taxon>Agaricales</taxon>
        <taxon>Marasmiineae</taxon>
        <taxon>Omphalotaceae</taxon>
        <taxon>Gymnopus</taxon>
    </lineage>
</organism>
<evidence type="ECO:0000256" key="1">
    <source>
        <dbReference type="SAM" id="MobiDB-lite"/>
    </source>
</evidence>
<feature type="compositionally biased region" description="Polar residues" evidence="1">
    <location>
        <begin position="88"/>
        <end position="127"/>
    </location>
</feature>
<feature type="transmembrane region" description="Helical" evidence="2">
    <location>
        <begin position="6"/>
        <end position="23"/>
    </location>
</feature>
<gene>
    <name evidence="3" type="ORF">BT96DRAFT_2727</name>
</gene>
<keyword evidence="4" id="KW-1185">Reference proteome</keyword>
<accession>A0A6A4IT24</accession>
<sequence>MIGIIVGSVLGFLLLLALLFFFLRWRRRRQRSKDEMLSPLTPTLPFQQPDMLEAGRSTRPKGSTRVSQNSMTSFYSDPLDEGFLGQSGRPSNAETFASTAPIITSAPANANATVSDNQSMSSNTPARPNQRPPPLVL</sequence>
<evidence type="ECO:0000313" key="4">
    <source>
        <dbReference type="Proteomes" id="UP000799118"/>
    </source>
</evidence>
<reference evidence="3" key="1">
    <citation type="journal article" date="2019" name="Environ. Microbiol.">
        <title>Fungal ecological strategies reflected in gene transcription - a case study of two litter decomposers.</title>
        <authorList>
            <person name="Barbi F."/>
            <person name="Kohler A."/>
            <person name="Barry K."/>
            <person name="Baskaran P."/>
            <person name="Daum C."/>
            <person name="Fauchery L."/>
            <person name="Ihrmark K."/>
            <person name="Kuo A."/>
            <person name="LaButti K."/>
            <person name="Lipzen A."/>
            <person name="Morin E."/>
            <person name="Grigoriev I.V."/>
            <person name="Henrissat B."/>
            <person name="Lindahl B."/>
            <person name="Martin F."/>
        </authorList>
    </citation>
    <scope>NUCLEOTIDE SEQUENCE</scope>
    <source>
        <strain evidence="3">JB14</strain>
    </source>
</reference>
<keyword evidence="2" id="KW-0812">Transmembrane</keyword>
<protein>
    <submittedName>
        <fullName evidence="3">Uncharacterized protein</fullName>
    </submittedName>
</protein>
<dbReference type="Proteomes" id="UP000799118">
    <property type="component" value="Unassembled WGS sequence"/>
</dbReference>
<keyword evidence="2" id="KW-0472">Membrane</keyword>
<name>A0A6A4IT24_9AGAR</name>
<proteinExistence type="predicted"/>
<dbReference type="AlphaFoldDB" id="A0A6A4IT24"/>
<keyword evidence="2" id="KW-1133">Transmembrane helix</keyword>
<feature type="region of interest" description="Disordered" evidence="1">
    <location>
        <begin position="33"/>
        <end position="137"/>
    </location>
</feature>
<feature type="compositionally biased region" description="Polar residues" evidence="1">
    <location>
        <begin position="60"/>
        <end position="75"/>
    </location>
</feature>
<dbReference type="EMBL" id="ML769383">
    <property type="protein sequence ID" value="KAE9411217.1"/>
    <property type="molecule type" value="Genomic_DNA"/>
</dbReference>
<evidence type="ECO:0000313" key="3">
    <source>
        <dbReference type="EMBL" id="KAE9411217.1"/>
    </source>
</evidence>